<dbReference type="PANTHER" id="PTHR24051">
    <property type="entry name" value="SUSHI DOMAIN-CONTAINING PROTEIN 1"/>
    <property type="match status" value="1"/>
</dbReference>
<feature type="domain" description="Fibronectin type-III" evidence="12">
    <location>
        <begin position="105"/>
        <end position="198"/>
    </location>
</feature>
<keyword evidence="4" id="KW-0677">Repeat</keyword>
<dbReference type="AlphaFoldDB" id="A0A553MQY4"/>
<keyword evidence="6 11" id="KW-0472">Membrane</keyword>
<keyword evidence="9" id="KW-0393">Immunoglobulin domain</keyword>
<dbReference type="SMART" id="SM00060">
    <property type="entry name" value="FN3"/>
    <property type="match status" value="2"/>
</dbReference>
<keyword evidence="14" id="KW-1185">Reference proteome</keyword>
<accession>A0A553MQY4</accession>
<dbReference type="EMBL" id="SRMA01027316">
    <property type="protein sequence ID" value="TRY55585.1"/>
    <property type="molecule type" value="Genomic_DNA"/>
</dbReference>
<sequence>MDDKVAHFSRLGDVEVNAGQNATFQCVATGRSAKTDPFMMERRNGVLMAPYSVTSSVGERRLVAWFQVGGAQRGEQDLYRCITLSTYGAAVSNFAELIVRVPPTPIAPPQLLRSGPTYLIIQLNTNSIVGDGPVIRKEIVYRASHSPWSETHGVSSLTYKVWHLEPDTEYRISVLLTRPGEGGTGAPGPPLVSRTKCADDKPARDRERERDFFMVGPAEPMRALRGLTALEIQSRQLLLQWEPVAYNLTRCHSYSLSLCYRYSTATGSGASGNNATVRECLSVERNTSHFTLRDLPPFHAVHVRLALANPEGKKESREVTFQTEEDSKYCERRPKSWDEPLEPNGLITQYEISYQSIESSDPSINVPGPRRTVSKLKNETYHMFSGLHPGTTYLVSVRARTAKGFGQTALTEITTNISDIPSPLSESESTITVLLRPALGRGAPVSTYHVVVVEEDGFRQVRRRELGHVECFPGAPSHGVSSGVGGGGPPHYYTAELSPGSLPEATPFTVGDNHTYNGYWNTPLDPSKNYLIYFQASSNFRGVRSIRPALNLNSKLSDAKAFLNSEDFQIASLTYNHSLFRPQETRINCIRIARKAACKEHKRAMEVSQHSEDMGLILGACVGGLVVLILLLGVIVLIVKKGRDIYSYPYYPRKKVNINKAVMTYRQEKTRKLSSLDCSTTEHSTLQQDECTAHSFMDSHNSTTR</sequence>
<dbReference type="Proteomes" id="UP000316079">
    <property type="component" value="Unassembled WGS sequence"/>
</dbReference>
<comment type="caution">
    <text evidence="13">The sequence shown here is derived from an EMBL/GenBank/DDBJ whole genome shotgun (WGS) entry which is preliminary data.</text>
</comment>
<dbReference type="SUPFAM" id="SSF49265">
    <property type="entry name" value="Fibronectin type III"/>
    <property type="match status" value="2"/>
</dbReference>
<evidence type="ECO:0000256" key="2">
    <source>
        <dbReference type="ARBA" id="ARBA00022692"/>
    </source>
</evidence>
<dbReference type="PANTHER" id="PTHR24051:SF10">
    <property type="entry name" value="RECEPTOR-TYPE TYROSINE-PROTEIN PHOSPHATASE U-RELATED"/>
    <property type="match status" value="1"/>
</dbReference>
<name>A0A553MQY4_9TELE</name>
<evidence type="ECO:0000256" key="6">
    <source>
        <dbReference type="ARBA" id="ARBA00023136"/>
    </source>
</evidence>
<dbReference type="FunFam" id="2.60.40.10:FF:000009">
    <property type="entry name" value="receptor-type tyrosine-protein phosphatase U isoform X1"/>
    <property type="match status" value="1"/>
</dbReference>
<keyword evidence="5 11" id="KW-1133">Transmembrane helix</keyword>
<gene>
    <name evidence="13" type="ORF">DNTS_005354</name>
</gene>
<dbReference type="Pfam" id="PF00041">
    <property type="entry name" value="fn3"/>
    <property type="match status" value="1"/>
</dbReference>
<dbReference type="STRING" id="623744.A0A553MQY4"/>
<keyword evidence="3" id="KW-0732">Signal</keyword>
<evidence type="ECO:0000256" key="9">
    <source>
        <dbReference type="ARBA" id="ARBA00023319"/>
    </source>
</evidence>
<evidence type="ECO:0000256" key="11">
    <source>
        <dbReference type="SAM" id="Phobius"/>
    </source>
</evidence>
<feature type="transmembrane region" description="Helical" evidence="11">
    <location>
        <begin position="614"/>
        <end position="639"/>
    </location>
</feature>
<evidence type="ECO:0000256" key="4">
    <source>
        <dbReference type="ARBA" id="ARBA00022737"/>
    </source>
</evidence>
<dbReference type="CDD" id="cd00063">
    <property type="entry name" value="FN3"/>
    <property type="match status" value="3"/>
</dbReference>
<comment type="subcellular location">
    <subcellularLocation>
        <location evidence="1">Membrane</location>
        <topology evidence="1">Single-pass type I membrane protein</topology>
    </subcellularLocation>
</comment>
<evidence type="ECO:0000313" key="13">
    <source>
        <dbReference type="EMBL" id="TRY55585.1"/>
    </source>
</evidence>
<dbReference type="InterPro" id="IPR036116">
    <property type="entry name" value="FN3_sf"/>
</dbReference>
<feature type="non-terminal residue" evidence="13">
    <location>
        <position position="705"/>
    </location>
</feature>
<keyword evidence="2 11" id="KW-0812">Transmembrane</keyword>
<evidence type="ECO:0000259" key="12">
    <source>
        <dbReference type="PROSITE" id="PS50853"/>
    </source>
</evidence>
<dbReference type="Gene3D" id="2.60.40.10">
    <property type="entry name" value="Immunoglobulins"/>
    <property type="match status" value="4"/>
</dbReference>
<evidence type="ECO:0000256" key="7">
    <source>
        <dbReference type="ARBA" id="ARBA00023157"/>
    </source>
</evidence>
<organism evidence="13 14">
    <name type="scientific">Danionella cerebrum</name>
    <dbReference type="NCBI Taxonomy" id="2873325"/>
    <lineage>
        <taxon>Eukaryota</taxon>
        <taxon>Metazoa</taxon>
        <taxon>Chordata</taxon>
        <taxon>Craniata</taxon>
        <taxon>Vertebrata</taxon>
        <taxon>Euteleostomi</taxon>
        <taxon>Actinopterygii</taxon>
        <taxon>Neopterygii</taxon>
        <taxon>Teleostei</taxon>
        <taxon>Ostariophysi</taxon>
        <taxon>Cypriniformes</taxon>
        <taxon>Danionidae</taxon>
        <taxon>Danioninae</taxon>
        <taxon>Danionella</taxon>
    </lineage>
</organism>
<keyword evidence="7" id="KW-1015">Disulfide bond</keyword>
<dbReference type="SMART" id="SM00409">
    <property type="entry name" value="IG"/>
    <property type="match status" value="1"/>
</dbReference>
<dbReference type="OrthoDB" id="10253954at2759"/>
<dbReference type="Pfam" id="PF23144">
    <property type="entry name" value="Fn3_PTPRU"/>
    <property type="match status" value="1"/>
</dbReference>
<evidence type="ECO:0000313" key="14">
    <source>
        <dbReference type="Proteomes" id="UP000316079"/>
    </source>
</evidence>
<dbReference type="GO" id="GO:0016020">
    <property type="term" value="C:membrane"/>
    <property type="evidence" value="ECO:0007669"/>
    <property type="project" value="UniProtKB-SubCell"/>
</dbReference>
<dbReference type="InterPro" id="IPR051622">
    <property type="entry name" value="R-tyr_protein_phosphatases"/>
</dbReference>
<dbReference type="InterPro" id="IPR013783">
    <property type="entry name" value="Ig-like_fold"/>
</dbReference>
<feature type="domain" description="Fibronectin type-III" evidence="12">
    <location>
        <begin position="315"/>
        <end position="420"/>
    </location>
</feature>
<dbReference type="SUPFAM" id="SSF48726">
    <property type="entry name" value="Immunoglobulin"/>
    <property type="match status" value="1"/>
</dbReference>
<dbReference type="PROSITE" id="PS50853">
    <property type="entry name" value="FN3"/>
    <property type="match status" value="2"/>
</dbReference>
<dbReference type="FunFam" id="2.60.40.10:FF:000019">
    <property type="entry name" value="receptor-type tyrosine-protein phosphatase kappa isoform X2"/>
    <property type="match status" value="1"/>
</dbReference>
<proteinExistence type="predicted"/>
<evidence type="ECO:0000256" key="8">
    <source>
        <dbReference type="ARBA" id="ARBA00023180"/>
    </source>
</evidence>
<dbReference type="InterPro" id="IPR057598">
    <property type="entry name" value="Fn3_PTPRU"/>
</dbReference>
<feature type="region of interest" description="Disordered" evidence="10">
    <location>
        <begin position="182"/>
        <end position="203"/>
    </location>
</feature>
<evidence type="ECO:0000256" key="3">
    <source>
        <dbReference type="ARBA" id="ARBA00022729"/>
    </source>
</evidence>
<evidence type="ECO:0000256" key="1">
    <source>
        <dbReference type="ARBA" id="ARBA00004479"/>
    </source>
</evidence>
<dbReference type="InterPro" id="IPR036179">
    <property type="entry name" value="Ig-like_dom_sf"/>
</dbReference>
<evidence type="ECO:0000256" key="5">
    <source>
        <dbReference type="ARBA" id="ARBA00022989"/>
    </source>
</evidence>
<keyword evidence="8" id="KW-0325">Glycoprotein</keyword>
<protein>
    <recommendedName>
        <fullName evidence="12">Fibronectin type-III domain-containing protein</fullName>
    </recommendedName>
</protein>
<dbReference type="FunFam" id="2.60.40.10:FF:000048">
    <property type="entry name" value="receptor-type tyrosine-protein phosphatase U isoform X1"/>
    <property type="match status" value="1"/>
</dbReference>
<dbReference type="InterPro" id="IPR003599">
    <property type="entry name" value="Ig_sub"/>
</dbReference>
<evidence type="ECO:0000256" key="10">
    <source>
        <dbReference type="SAM" id="MobiDB-lite"/>
    </source>
</evidence>
<dbReference type="InterPro" id="IPR003961">
    <property type="entry name" value="FN3_dom"/>
</dbReference>
<reference evidence="13 14" key="1">
    <citation type="journal article" date="2019" name="Sci. Data">
        <title>Hybrid genome assembly and annotation of Danionella translucida.</title>
        <authorList>
            <person name="Kadobianskyi M."/>
            <person name="Schulze L."/>
            <person name="Schuelke M."/>
            <person name="Judkewitz B."/>
        </authorList>
    </citation>
    <scope>NUCLEOTIDE SEQUENCE [LARGE SCALE GENOMIC DNA]</scope>
    <source>
        <strain evidence="13 14">Bolton</strain>
    </source>
</reference>